<proteinExistence type="predicted"/>
<evidence type="ECO:0000313" key="2">
    <source>
        <dbReference type="EMBL" id="REE00129.1"/>
    </source>
</evidence>
<sequence>MMTSPINTHFISEPYSMNSLSKTLALLAILILSSCVDPQSTTRDEGNDPQDKTYVIKNVNIIPMTNANDVIENANVLIKDNFIYSINDSIPSNALTIDGTGKWLIPGLIDMHVHTNADLNFRANKPTQGATFFMNTQHVMTPHVANGVTTIFELSARVEHFGQRNEIAKGEVVGPRMALARLINGGDGSGSVNTEADARQAVRSAKNEGYNFIKVYSHLSIESYQAAIDEAQKHGLKVVGHIPDVFKGQTENAFILHFGLVAHAEELSKQIRNQPKTAKDAENFARMAKENDTWLIPNLIAIVKIRDQVKSLDSIRSMESLKYVHPLLRDKWLNSNNYNKHSSSEFLGYLDSLIAFHQEIVVAFKEAGVPMVSGTDAGVSGVVTGFALHDELQLLAEAGLTNEEVLISATRHPAEWLGIAEMVGTVEEGKFADLVLLDANPLDEISNTRRISGVFVNGTWLDKQKIDALLKDLADWNTENIDTYEWQKRRMY</sequence>
<feature type="domain" description="Amidohydrolase-related" evidence="1">
    <location>
        <begin position="104"/>
        <end position="460"/>
    </location>
</feature>
<dbReference type="Gene3D" id="3.40.50.10910">
    <property type="entry name" value="Amidohydrolase"/>
    <property type="match status" value="1"/>
</dbReference>
<dbReference type="InterPro" id="IPR032466">
    <property type="entry name" value="Metal_Hydrolase"/>
</dbReference>
<dbReference type="Proteomes" id="UP000256779">
    <property type="component" value="Unassembled WGS sequence"/>
</dbReference>
<dbReference type="SUPFAM" id="SSF51338">
    <property type="entry name" value="Composite domain of metallo-dependent hydrolases"/>
    <property type="match status" value="1"/>
</dbReference>
<name>A0A3D9L3U8_MARFU</name>
<dbReference type="AlphaFoldDB" id="A0A3D9L3U8"/>
<protein>
    <submittedName>
        <fullName evidence="2">Amidohydrolase family protein</fullName>
    </submittedName>
</protein>
<comment type="caution">
    <text evidence="2">The sequence shown here is derived from an EMBL/GenBank/DDBJ whole genome shotgun (WGS) entry which is preliminary data.</text>
</comment>
<dbReference type="PANTHER" id="PTHR43135:SF3">
    <property type="entry name" value="ALPHA-D-RIBOSE 1-METHYLPHOSPHONATE 5-TRIPHOSPHATE DIPHOSPHATASE"/>
    <property type="match status" value="1"/>
</dbReference>
<dbReference type="InterPro" id="IPR006680">
    <property type="entry name" value="Amidohydro-rel"/>
</dbReference>
<gene>
    <name evidence="2" type="ORF">C7460_10666</name>
</gene>
<evidence type="ECO:0000313" key="3">
    <source>
        <dbReference type="Proteomes" id="UP000256779"/>
    </source>
</evidence>
<keyword evidence="3" id="KW-1185">Reference proteome</keyword>
<evidence type="ECO:0000259" key="1">
    <source>
        <dbReference type="Pfam" id="PF01979"/>
    </source>
</evidence>
<dbReference type="Gene3D" id="3.30.110.90">
    <property type="entry name" value="Amidohydrolase"/>
    <property type="match status" value="1"/>
</dbReference>
<keyword evidence="2" id="KW-0378">Hydrolase</keyword>
<dbReference type="Pfam" id="PF01979">
    <property type="entry name" value="Amidohydro_1"/>
    <property type="match status" value="1"/>
</dbReference>
<dbReference type="Gene3D" id="2.30.40.10">
    <property type="entry name" value="Urease, subunit C, domain 1"/>
    <property type="match status" value="1"/>
</dbReference>
<dbReference type="RefSeq" id="WP_221409481.1">
    <property type="nucleotide sequence ID" value="NZ_QREG01000006.1"/>
</dbReference>
<dbReference type="EMBL" id="QREG01000006">
    <property type="protein sequence ID" value="REE00129.1"/>
    <property type="molecule type" value="Genomic_DNA"/>
</dbReference>
<dbReference type="Gene3D" id="1.20.58.520">
    <property type="entry name" value="Amidohydrolase"/>
    <property type="match status" value="1"/>
</dbReference>
<dbReference type="SUPFAM" id="SSF51556">
    <property type="entry name" value="Metallo-dependent hydrolases"/>
    <property type="match status" value="1"/>
</dbReference>
<dbReference type="InterPro" id="IPR051781">
    <property type="entry name" value="Metallo-dep_Hydrolase"/>
</dbReference>
<reference evidence="2 3" key="1">
    <citation type="submission" date="2018-07" db="EMBL/GenBank/DDBJ databases">
        <title>Genomic Encyclopedia of Type Strains, Phase IV (KMG-IV): sequencing the most valuable type-strain genomes for metagenomic binning, comparative biology and taxonomic classification.</title>
        <authorList>
            <person name="Goeker M."/>
        </authorList>
    </citation>
    <scope>NUCLEOTIDE SEQUENCE [LARGE SCALE GENOMIC DNA]</scope>
    <source>
        <strain evidence="2 3">DSM 4134</strain>
    </source>
</reference>
<organism evidence="2 3">
    <name type="scientific">Marinoscillum furvescens DSM 4134</name>
    <dbReference type="NCBI Taxonomy" id="1122208"/>
    <lineage>
        <taxon>Bacteria</taxon>
        <taxon>Pseudomonadati</taxon>
        <taxon>Bacteroidota</taxon>
        <taxon>Cytophagia</taxon>
        <taxon>Cytophagales</taxon>
        <taxon>Reichenbachiellaceae</taxon>
        <taxon>Marinoscillum</taxon>
    </lineage>
</organism>
<accession>A0A3D9L3U8</accession>
<dbReference type="InterPro" id="IPR011059">
    <property type="entry name" value="Metal-dep_hydrolase_composite"/>
</dbReference>
<dbReference type="GO" id="GO:0016810">
    <property type="term" value="F:hydrolase activity, acting on carbon-nitrogen (but not peptide) bonds"/>
    <property type="evidence" value="ECO:0007669"/>
    <property type="project" value="InterPro"/>
</dbReference>
<dbReference type="PANTHER" id="PTHR43135">
    <property type="entry name" value="ALPHA-D-RIBOSE 1-METHYLPHOSPHONATE 5-TRIPHOSPHATE DIPHOSPHATASE"/>
    <property type="match status" value="1"/>
</dbReference>